<gene>
    <name evidence="4" type="ORF">ACFSBI_07280</name>
</gene>
<dbReference type="PRINTS" id="PR00081">
    <property type="entry name" value="GDHRDH"/>
</dbReference>
<keyword evidence="5" id="KW-1185">Reference proteome</keyword>
<dbReference type="CDD" id="cd05233">
    <property type="entry name" value="SDR_c"/>
    <property type="match status" value="1"/>
</dbReference>
<dbReference type="EC" id="1.1.1.-" evidence="4"/>
<sequence>MGRFATSGPHGALPVRLADQGALLRGRRVLVTGAARGLGRAVAEAVVAAGGTVWLADRLEDEPLAGVAALGAAGWTAADLSDADAAEAVVAAADEGLEGVDGVANIAGIVLHHDPLAIPAADWARLMTVNVTASYLVAASAARRMRAAGRPGSIVNTASEAGKVGHVDSLAYSASKAAVISMTRMLSQALAADDVNVNCVCPGGLDTAMLREVAEVYAARVGGRADEVLDELVAGQLGRRAAVAEVAQVFVFLLSDAARTVRGQAVNADGGDTPY</sequence>
<dbReference type="Proteomes" id="UP001597347">
    <property type="component" value="Unassembled WGS sequence"/>
</dbReference>
<keyword evidence="2 4" id="KW-0560">Oxidoreductase</keyword>
<dbReference type="SUPFAM" id="SSF51735">
    <property type="entry name" value="NAD(P)-binding Rossmann-fold domains"/>
    <property type="match status" value="1"/>
</dbReference>
<dbReference type="PRINTS" id="PR00080">
    <property type="entry name" value="SDRFAMILY"/>
</dbReference>
<dbReference type="InterPro" id="IPR036291">
    <property type="entry name" value="NAD(P)-bd_dom_sf"/>
</dbReference>
<dbReference type="PANTHER" id="PTHR42760">
    <property type="entry name" value="SHORT-CHAIN DEHYDROGENASES/REDUCTASES FAMILY MEMBER"/>
    <property type="match status" value="1"/>
</dbReference>
<dbReference type="PROSITE" id="PS00061">
    <property type="entry name" value="ADH_SHORT"/>
    <property type="match status" value="1"/>
</dbReference>
<proteinExistence type="inferred from homology"/>
<accession>A0ABW4LH62</accession>
<organism evidence="4 5">
    <name type="scientific">Amnibacterium endophyticum</name>
    <dbReference type="NCBI Taxonomy" id="2109337"/>
    <lineage>
        <taxon>Bacteria</taxon>
        <taxon>Bacillati</taxon>
        <taxon>Actinomycetota</taxon>
        <taxon>Actinomycetes</taxon>
        <taxon>Micrococcales</taxon>
        <taxon>Microbacteriaceae</taxon>
        <taxon>Amnibacterium</taxon>
    </lineage>
</organism>
<dbReference type="GO" id="GO:0016491">
    <property type="term" value="F:oxidoreductase activity"/>
    <property type="evidence" value="ECO:0007669"/>
    <property type="project" value="UniProtKB-KW"/>
</dbReference>
<evidence type="ECO:0000256" key="1">
    <source>
        <dbReference type="ARBA" id="ARBA00006484"/>
    </source>
</evidence>
<evidence type="ECO:0000256" key="2">
    <source>
        <dbReference type="ARBA" id="ARBA00023002"/>
    </source>
</evidence>
<comment type="caution">
    <text evidence="4">The sequence shown here is derived from an EMBL/GenBank/DDBJ whole genome shotgun (WGS) entry which is preliminary data.</text>
</comment>
<dbReference type="EMBL" id="JBHUEA010000009">
    <property type="protein sequence ID" value="MFD1721349.1"/>
    <property type="molecule type" value="Genomic_DNA"/>
</dbReference>
<name>A0ABW4LH62_9MICO</name>
<reference evidence="5" key="1">
    <citation type="journal article" date="2019" name="Int. J. Syst. Evol. Microbiol.">
        <title>The Global Catalogue of Microorganisms (GCM) 10K type strain sequencing project: providing services to taxonomists for standard genome sequencing and annotation.</title>
        <authorList>
            <consortium name="The Broad Institute Genomics Platform"/>
            <consortium name="The Broad Institute Genome Sequencing Center for Infectious Disease"/>
            <person name="Wu L."/>
            <person name="Ma J."/>
        </authorList>
    </citation>
    <scope>NUCLEOTIDE SEQUENCE [LARGE SCALE GENOMIC DNA]</scope>
    <source>
        <strain evidence="5">CGMCC 1.12471</strain>
    </source>
</reference>
<dbReference type="RefSeq" id="WP_377933508.1">
    <property type="nucleotide sequence ID" value="NZ_JBHUEA010000009.1"/>
</dbReference>
<comment type="similarity">
    <text evidence="1 3">Belongs to the short-chain dehydrogenases/reductases (SDR) family.</text>
</comment>
<evidence type="ECO:0000313" key="5">
    <source>
        <dbReference type="Proteomes" id="UP001597347"/>
    </source>
</evidence>
<evidence type="ECO:0000313" key="4">
    <source>
        <dbReference type="EMBL" id="MFD1721349.1"/>
    </source>
</evidence>
<dbReference type="InterPro" id="IPR002347">
    <property type="entry name" value="SDR_fam"/>
</dbReference>
<dbReference type="Pfam" id="PF00106">
    <property type="entry name" value="adh_short"/>
    <property type="match status" value="1"/>
</dbReference>
<dbReference type="PANTHER" id="PTHR42760:SF115">
    <property type="entry name" value="3-OXOACYL-[ACYL-CARRIER-PROTEIN] REDUCTASE FABG"/>
    <property type="match status" value="1"/>
</dbReference>
<dbReference type="Gene3D" id="3.40.50.720">
    <property type="entry name" value="NAD(P)-binding Rossmann-like Domain"/>
    <property type="match status" value="1"/>
</dbReference>
<dbReference type="InterPro" id="IPR020904">
    <property type="entry name" value="Sc_DH/Rdtase_CS"/>
</dbReference>
<protein>
    <submittedName>
        <fullName evidence="4">SDR family NAD(P)-dependent oxidoreductase</fullName>
        <ecNumber evidence="4">1.1.1.-</ecNumber>
    </submittedName>
</protein>
<evidence type="ECO:0000256" key="3">
    <source>
        <dbReference type="RuleBase" id="RU000363"/>
    </source>
</evidence>